<dbReference type="EMBL" id="JABBWE010000056">
    <property type="protein sequence ID" value="KAG1789718.1"/>
    <property type="molecule type" value="Genomic_DNA"/>
</dbReference>
<dbReference type="Proteomes" id="UP000719766">
    <property type="component" value="Unassembled WGS sequence"/>
</dbReference>
<accession>A0A9P7AHK8</accession>
<evidence type="ECO:0000313" key="1">
    <source>
        <dbReference type="EMBL" id="KAG1789718.1"/>
    </source>
</evidence>
<dbReference type="OrthoDB" id="2703757at2759"/>
<name>A0A9P7AHK8_9AGAM</name>
<reference evidence="1" key="1">
    <citation type="journal article" date="2020" name="New Phytol.">
        <title>Comparative genomics reveals dynamic genome evolution in host specialist ectomycorrhizal fungi.</title>
        <authorList>
            <person name="Lofgren L.A."/>
            <person name="Nguyen N.H."/>
            <person name="Vilgalys R."/>
            <person name="Ruytinx J."/>
            <person name="Liao H.L."/>
            <person name="Branco S."/>
            <person name="Kuo A."/>
            <person name="LaButti K."/>
            <person name="Lipzen A."/>
            <person name="Andreopoulos W."/>
            <person name="Pangilinan J."/>
            <person name="Riley R."/>
            <person name="Hundley H."/>
            <person name="Na H."/>
            <person name="Barry K."/>
            <person name="Grigoriev I.V."/>
            <person name="Stajich J.E."/>
            <person name="Kennedy P.G."/>
        </authorList>
    </citation>
    <scope>NUCLEOTIDE SEQUENCE</scope>
    <source>
        <strain evidence="1">S12</strain>
    </source>
</reference>
<organism evidence="1 2">
    <name type="scientific">Suillus plorans</name>
    <dbReference type="NCBI Taxonomy" id="116603"/>
    <lineage>
        <taxon>Eukaryota</taxon>
        <taxon>Fungi</taxon>
        <taxon>Dikarya</taxon>
        <taxon>Basidiomycota</taxon>
        <taxon>Agaricomycotina</taxon>
        <taxon>Agaricomycetes</taxon>
        <taxon>Agaricomycetidae</taxon>
        <taxon>Boletales</taxon>
        <taxon>Suillineae</taxon>
        <taxon>Suillaceae</taxon>
        <taxon>Suillus</taxon>
    </lineage>
</organism>
<dbReference type="GeneID" id="64594265"/>
<dbReference type="AlphaFoldDB" id="A0A9P7AHK8"/>
<protein>
    <submittedName>
        <fullName evidence="1">Uncharacterized protein</fullName>
    </submittedName>
</protein>
<sequence>MSTPSSPYSESSVLSMEFKFVANPKVLKMLVMILIARHGPPMNTGIKYTLHDFRLIEMHMNFTTCVASVQQVADMSRYLYFCALQESAEGNMLLNVRLAPADTCYIIESERSPTAPYTSAICLKSKIVV</sequence>
<keyword evidence="2" id="KW-1185">Reference proteome</keyword>
<evidence type="ECO:0000313" key="2">
    <source>
        <dbReference type="Proteomes" id="UP000719766"/>
    </source>
</evidence>
<comment type="caution">
    <text evidence="1">The sequence shown here is derived from an EMBL/GenBank/DDBJ whole genome shotgun (WGS) entry which is preliminary data.</text>
</comment>
<gene>
    <name evidence="1" type="ORF">HD556DRAFT_1311118</name>
</gene>
<dbReference type="RefSeq" id="XP_041156748.1">
    <property type="nucleotide sequence ID" value="XM_041300501.1"/>
</dbReference>
<proteinExistence type="predicted"/>